<evidence type="ECO:0000313" key="9">
    <source>
        <dbReference type="EMBL" id="SVA60827.1"/>
    </source>
</evidence>
<evidence type="ECO:0000256" key="2">
    <source>
        <dbReference type="ARBA" id="ARBA00005336"/>
    </source>
</evidence>
<evidence type="ECO:0000256" key="6">
    <source>
        <dbReference type="ARBA" id="ARBA00023295"/>
    </source>
</evidence>
<dbReference type="PANTHER" id="PTHR30620">
    <property type="entry name" value="PERIPLASMIC BETA-GLUCOSIDASE-RELATED"/>
    <property type="match status" value="1"/>
</dbReference>
<dbReference type="EC" id="3.2.1.21" evidence="3"/>
<dbReference type="InterPro" id="IPR001764">
    <property type="entry name" value="Glyco_hydro_3_N"/>
</dbReference>
<dbReference type="Gene3D" id="3.20.20.300">
    <property type="entry name" value="Glycoside hydrolase, family 3, N-terminal domain"/>
    <property type="match status" value="1"/>
</dbReference>
<proteinExistence type="inferred from homology"/>
<evidence type="ECO:0000259" key="7">
    <source>
        <dbReference type="Pfam" id="PF00933"/>
    </source>
</evidence>
<dbReference type="Gene3D" id="3.40.50.1700">
    <property type="entry name" value="Glycoside hydrolase family 3 C-terminal domain"/>
    <property type="match status" value="1"/>
</dbReference>
<dbReference type="InterPro" id="IPR017853">
    <property type="entry name" value="GH"/>
</dbReference>
<keyword evidence="4" id="KW-0732">Signal</keyword>
<keyword evidence="6" id="KW-0326">Glycosidase</keyword>
<evidence type="ECO:0000259" key="8">
    <source>
        <dbReference type="Pfam" id="PF01915"/>
    </source>
</evidence>
<dbReference type="PANTHER" id="PTHR30620:SF16">
    <property type="entry name" value="LYSOSOMAL BETA GLUCOSIDASE"/>
    <property type="match status" value="1"/>
</dbReference>
<dbReference type="InterPro" id="IPR036881">
    <property type="entry name" value="Glyco_hydro_3_C_sf"/>
</dbReference>
<evidence type="ECO:0000256" key="3">
    <source>
        <dbReference type="ARBA" id="ARBA00012744"/>
    </source>
</evidence>
<dbReference type="Pfam" id="PF01915">
    <property type="entry name" value="Glyco_hydro_3_C"/>
    <property type="match status" value="1"/>
</dbReference>
<feature type="domain" description="Glycoside hydrolase family 3 N-terminal" evidence="7">
    <location>
        <begin position="134"/>
        <end position="443"/>
    </location>
</feature>
<keyword evidence="5" id="KW-0378">Hydrolase</keyword>
<dbReference type="InterPro" id="IPR036962">
    <property type="entry name" value="Glyco_hydro_3_N_sf"/>
</dbReference>
<sequence>MKKLFYLLVVGLFINVSCSPKWKEKTSGNLSTVNNEGGATLQYHKESGVTILEVDRFAFKDLNKNGVLDPYEDWRLAAQDRALDLASKMTINQIAGLMLYSKHQAIPASSGGFFGGTYDEKSIEESGANPSDLTDQQKEFLSNDNVRHVLITSVQSPEIAAEWNNKAQALVEGIGLGIPMNTSSDPRHRSRADAEFNAGAGGDISMWPTTLGLAATFDIAMVENYGNIASKEYRALGITTALSPQIDLSTDPRWLRFNGTFGENPRLAADMARAYIDGFQSSMGDTEISDGWGLESVNAMVKHWPGGGTGEAGRDAHFGMGKYAVYPGNQFETQLIPFIEGAFKLKGKTKMASAVMPYYTISYNQDTKNNENVGNAFNSYIIKDLLRTKYGYDGVLCTDWGVTGDQGPLDVFFGGKSWGVEHLSVAERHYKVLTAGVDQFGGNNDSQPVIAAYKMGVEEMGEDAMRSRFEESAVRLLKNIIRPGLFEDPYLDPEKTSSTVGKPEFMAAGYEAQLKSVVLLKNQQNVLPLPEKSIVYVPKRFTPAGRNFFGALVPEELEYPVNMETLRKYFNVSETPDNADFALVFIENPKSGNGYDQADQKSNGTGYVPISLQYNDYTAVDARETSLAGGDPLENFTNRSYQGKSRKTENIFDMKMVNETSALMGDKPVIVLINTSNPMIFTEFESNVSGIVVHFGVQNQTLLDIVSGNSEPSGLLPFQMPSNMTTVELQNEDVPQDMECYVDSEGNKYNFAFGLNWDGIIIDERTKSYK</sequence>
<dbReference type="SUPFAM" id="SSF51445">
    <property type="entry name" value="(Trans)glycosidases"/>
    <property type="match status" value="1"/>
</dbReference>
<dbReference type="GO" id="GO:0009251">
    <property type="term" value="P:glucan catabolic process"/>
    <property type="evidence" value="ECO:0007669"/>
    <property type="project" value="TreeGrafter"/>
</dbReference>
<protein>
    <recommendedName>
        <fullName evidence="3">beta-glucosidase</fullName>
        <ecNumber evidence="3">3.2.1.21</ecNumber>
    </recommendedName>
</protein>
<dbReference type="Pfam" id="PF00933">
    <property type="entry name" value="Glyco_hydro_3"/>
    <property type="match status" value="1"/>
</dbReference>
<evidence type="ECO:0000256" key="4">
    <source>
        <dbReference type="ARBA" id="ARBA00022729"/>
    </source>
</evidence>
<dbReference type="PRINTS" id="PR00133">
    <property type="entry name" value="GLHYDRLASE3"/>
</dbReference>
<organism evidence="9">
    <name type="scientific">marine metagenome</name>
    <dbReference type="NCBI Taxonomy" id="408172"/>
    <lineage>
        <taxon>unclassified sequences</taxon>
        <taxon>metagenomes</taxon>
        <taxon>ecological metagenomes</taxon>
    </lineage>
</organism>
<reference evidence="9" key="1">
    <citation type="submission" date="2018-05" db="EMBL/GenBank/DDBJ databases">
        <authorList>
            <person name="Lanie J.A."/>
            <person name="Ng W.-L."/>
            <person name="Kazmierczak K.M."/>
            <person name="Andrzejewski T.M."/>
            <person name="Davidsen T.M."/>
            <person name="Wayne K.J."/>
            <person name="Tettelin H."/>
            <person name="Glass J.I."/>
            <person name="Rusch D."/>
            <person name="Podicherti R."/>
            <person name="Tsui H.-C.T."/>
            <person name="Winkler M.E."/>
        </authorList>
    </citation>
    <scope>NUCLEOTIDE SEQUENCE</scope>
</reference>
<dbReference type="GO" id="GO:0008422">
    <property type="term" value="F:beta-glucosidase activity"/>
    <property type="evidence" value="ECO:0007669"/>
    <property type="project" value="UniProtKB-EC"/>
</dbReference>
<dbReference type="InterPro" id="IPR051915">
    <property type="entry name" value="Cellulose_Degrad_GH3"/>
</dbReference>
<comment type="similarity">
    <text evidence="2">Belongs to the glycosyl hydrolase 3 family.</text>
</comment>
<dbReference type="InterPro" id="IPR002772">
    <property type="entry name" value="Glyco_hydro_3_C"/>
</dbReference>
<evidence type="ECO:0000256" key="5">
    <source>
        <dbReference type="ARBA" id="ARBA00022801"/>
    </source>
</evidence>
<dbReference type="EMBL" id="UINC01014217">
    <property type="protein sequence ID" value="SVA60827.1"/>
    <property type="molecule type" value="Genomic_DNA"/>
</dbReference>
<evidence type="ECO:0000256" key="1">
    <source>
        <dbReference type="ARBA" id="ARBA00000448"/>
    </source>
</evidence>
<dbReference type="AlphaFoldDB" id="A0A381X9H1"/>
<dbReference type="SUPFAM" id="SSF52279">
    <property type="entry name" value="Beta-D-glucan exohydrolase, C-terminal domain"/>
    <property type="match status" value="1"/>
</dbReference>
<accession>A0A381X9H1</accession>
<comment type="catalytic activity">
    <reaction evidence="1">
        <text>Hydrolysis of terminal, non-reducing beta-D-glucosyl residues with release of beta-D-glucose.</text>
        <dbReference type="EC" id="3.2.1.21"/>
    </reaction>
</comment>
<feature type="domain" description="Glycoside hydrolase family 3 C-terminal" evidence="8">
    <location>
        <begin position="517"/>
        <end position="756"/>
    </location>
</feature>
<name>A0A381X9H1_9ZZZZ</name>
<gene>
    <name evidence="9" type="ORF">METZ01_LOCUS113681</name>
</gene>